<name>A0A3P7NXZ3_CYLGO</name>
<dbReference type="Proteomes" id="UP000271889">
    <property type="component" value="Unassembled WGS sequence"/>
</dbReference>
<proteinExistence type="predicted"/>
<evidence type="ECO:0000313" key="1">
    <source>
        <dbReference type="EMBL" id="VDN34911.1"/>
    </source>
</evidence>
<dbReference type="EMBL" id="UYRV01125678">
    <property type="protein sequence ID" value="VDN34911.1"/>
    <property type="molecule type" value="Genomic_DNA"/>
</dbReference>
<sequence>MFYVTAEWMLSVSEIVDDRRPIRKELNRPDDLHNMHNKWTFPTALLYVLTVLTTCVEKIITAWRSLEKDLN</sequence>
<dbReference type="AlphaFoldDB" id="A0A3P7NXZ3"/>
<reference evidence="1 2" key="1">
    <citation type="submission" date="2018-11" db="EMBL/GenBank/DDBJ databases">
        <authorList>
            <consortium name="Pathogen Informatics"/>
        </authorList>
    </citation>
    <scope>NUCLEOTIDE SEQUENCE [LARGE SCALE GENOMIC DNA]</scope>
</reference>
<protein>
    <submittedName>
        <fullName evidence="1">Uncharacterized protein</fullName>
    </submittedName>
</protein>
<gene>
    <name evidence="1" type="ORF">CGOC_LOCUS12782</name>
</gene>
<accession>A0A3P7NXZ3</accession>
<dbReference type="OrthoDB" id="5916454at2759"/>
<organism evidence="1 2">
    <name type="scientific">Cylicostephanus goldi</name>
    <name type="common">Nematode worm</name>
    <dbReference type="NCBI Taxonomy" id="71465"/>
    <lineage>
        <taxon>Eukaryota</taxon>
        <taxon>Metazoa</taxon>
        <taxon>Ecdysozoa</taxon>
        <taxon>Nematoda</taxon>
        <taxon>Chromadorea</taxon>
        <taxon>Rhabditida</taxon>
        <taxon>Rhabditina</taxon>
        <taxon>Rhabditomorpha</taxon>
        <taxon>Strongyloidea</taxon>
        <taxon>Strongylidae</taxon>
        <taxon>Cylicostephanus</taxon>
    </lineage>
</organism>
<keyword evidence="2" id="KW-1185">Reference proteome</keyword>
<evidence type="ECO:0000313" key="2">
    <source>
        <dbReference type="Proteomes" id="UP000271889"/>
    </source>
</evidence>